<dbReference type="HAMAP" id="MF_01351">
    <property type="entry name" value="NDH1_NuoI"/>
    <property type="match status" value="1"/>
</dbReference>
<keyword evidence="2 12" id="KW-0004">4Fe-4S</keyword>
<feature type="binding site" evidence="12">
    <location>
        <position position="95"/>
    </location>
    <ligand>
        <name>[4Fe-4S] cluster</name>
        <dbReference type="ChEBI" id="CHEBI:49883"/>
        <label>2</label>
    </ligand>
</feature>
<feature type="binding site" evidence="12">
    <location>
        <position position="62"/>
    </location>
    <ligand>
        <name>[4Fe-4S] cluster</name>
        <dbReference type="ChEBI" id="CHEBI:49883"/>
        <label>1</label>
    </ligand>
</feature>
<proteinExistence type="inferred from homology"/>
<gene>
    <name evidence="12" type="primary">nuoI</name>
    <name evidence="14" type="ORF">KKC1_32880</name>
</gene>
<evidence type="ECO:0000256" key="7">
    <source>
        <dbReference type="ARBA" id="ARBA00023004"/>
    </source>
</evidence>
<comment type="cofactor">
    <cofactor evidence="12">
        <name>[4Fe-4S] cluster</name>
        <dbReference type="ChEBI" id="CHEBI:49883"/>
    </cofactor>
    <text evidence="12">Binds 2 [4Fe-4S] clusters per subunit.</text>
</comment>
<feature type="binding site" evidence="12">
    <location>
        <position position="59"/>
    </location>
    <ligand>
        <name>[4Fe-4S] cluster</name>
        <dbReference type="ChEBI" id="CHEBI:49883"/>
        <label>1</label>
    </ligand>
</feature>
<dbReference type="GO" id="GO:0051539">
    <property type="term" value="F:4 iron, 4 sulfur cluster binding"/>
    <property type="evidence" value="ECO:0007669"/>
    <property type="project" value="UniProtKB-KW"/>
</dbReference>
<dbReference type="PROSITE" id="PS00198">
    <property type="entry name" value="4FE4S_FER_1"/>
    <property type="match status" value="1"/>
</dbReference>
<feature type="binding site" evidence="12">
    <location>
        <position position="98"/>
    </location>
    <ligand>
        <name>[4Fe-4S] cluster</name>
        <dbReference type="ChEBI" id="CHEBI:49883"/>
        <label>2</label>
    </ligand>
</feature>
<comment type="similarity">
    <text evidence="12">Belongs to the complex I 23 kDa subunit family.</text>
</comment>
<keyword evidence="15" id="KW-1185">Reference proteome</keyword>
<feature type="binding site" evidence="12">
    <location>
        <position position="66"/>
    </location>
    <ligand>
        <name>[4Fe-4S] cluster</name>
        <dbReference type="ChEBI" id="CHEBI:49883"/>
        <label>2</label>
    </ligand>
</feature>
<evidence type="ECO:0000259" key="13">
    <source>
        <dbReference type="PROSITE" id="PS51379"/>
    </source>
</evidence>
<evidence type="ECO:0000256" key="5">
    <source>
        <dbReference type="ARBA" id="ARBA00022737"/>
    </source>
</evidence>
<dbReference type="RefSeq" id="WP_088555174.1">
    <property type="nucleotide sequence ID" value="NZ_BDGJ01000198.1"/>
</dbReference>
<dbReference type="Proteomes" id="UP000197032">
    <property type="component" value="Unassembled WGS sequence"/>
</dbReference>
<dbReference type="PANTHER" id="PTHR10849">
    <property type="entry name" value="NADH DEHYDROGENASE UBIQUINONE IRON-SULFUR PROTEIN 8, MITOCHONDRIAL"/>
    <property type="match status" value="1"/>
</dbReference>
<feature type="domain" description="4Fe-4S ferredoxin-type" evidence="13">
    <location>
        <begin position="47"/>
        <end position="76"/>
    </location>
</feature>
<keyword evidence="8 12" id="KW-0411">Iron-sulfur</keyword>
<organism evidence="14 15">
    <name type="scientific">Calderihabitans maritimus</name>
    <dbReference type="NCBI Taxonomy" id="1246530"/>
    <lineage>
        <taxon>Bacteria</taxon>
        <taxon>Bacillati</taxon>
        <taxon>Bacillota</taxon>
        <taxon>Clostridia</taxon>
        <taxon>Neomoorellales</taxon>
        <taxon>Calderihabitantaceae</taxon>
        <taxon>Calderihabitans</taxon>
    </lineage>
</organism>
<dbReference type="GO" id="GO:0050136">
    <property type="term" value="F:NADH dehydrogenase (quinone) (non-electrogenic) activity"/>
    <property type="evidence" value="ECO:0007669"/>
    <property type="project" value="UniProtKB-UniRule"/>
</dbReference>
<reference evidence="15" key="1">
    <citation type="journal article" date="2017" name="Appl. Environ. Microbiol.">
        <title>Genomic Analysis of Calderihabitans maritimus KKC1, a Thermophilic, Hydrogenogenic, Carboxydotrophic Bacterium Isolated from Marine Sediment.</title>
        <authorList>
            <person name="Omae K."/>
            <person name="Yoneda Y."/>
            <person name="Fukuyama Y."/>
            <person name="Yoshida T."/>
            <person name="Sako Y."/>
        </authorList>
    </citation>
    <scope>NUCLEOTIDE SEQUENCE [LARGE SCALE GENOMIC DNA]</scope>
    <source>
        <strain evidence="15">KKC1</strain>
    </source>
</reference>
<dbReference type="PANTHER" id="PTHR10849:SF24">
    <property type="entry name" value="NADH-QUINONE OXIDOREDUCTASE SUBUNIT I 2"/>
    <property type="match status" value="1"/>
</dbReference>
<dbReference type="InterPro" id="IPR010226">
    <property type="entry name" value="NADH_quinone_OxRdtase_chainI"/>
</dbReference>
<dbReference type="SUPFAM" id="SSF54862">
    <property type="entry name" value="4Fe-4S ferredoxins"/>
    <property type="match status" value="1"/>
</dbReference>
<comment type="subcellular location">
    <subcellularLocation>
        <location evidence="12">Cell membrane</location>
        <topology evidence="12">Peripheral membrane protein</topology>
    </subcellularLocation>
</comment>
<dbReference type="GO" id="GO:0048038">
    <property type="term" value="F:quinone binding"/>
    <property type="evidence" value="ECO:0007669"/>
    <property type="project" value="UniProtKB-KW"/>
</dbReference>
<feature type="binding site" evidence="12">
    <location>
        <position position="101"/>
    </location>
    <ligand>
        <name>[4Fe-4S] cluster</name>
        <dbReference type="ChEBI" id="CHEBI:49883"/>
        <label>2</label>
    </ligand>
</feature>
<evidence type="ECO:0000256" key="3">
    <source>
        <dbReference type="ARBA" id="ARBA00022719"/>
    </source>
</evidence>
<evidence type="ECO:0000256" key="12">
    <source>
        <dbReference type="HAMAP-Rule" id="MF_01351"/>
    </source>
</evidence>
<keyword evidence="6 12" id="KW-1278">Translocase</keyword>
<dbReference type="EC" id="7.1.1.-" evidence="12"/>
<feature type="binding site" evidence="12">
    <location>
        <position position="105"/>
    </location>
    <ligand>
        <name>[4Fe-4S] cluster</name>
        <dbReference type="ChEBI" id="CHEBI:49883"/>
        <label>1</label>
    </ligand>
</feature>
<keyword evidence="11 12" id="KW-0472">Membrane</keyword>
<dbReference type="InterPro" id="IPR017900">
    <property type="entry name" value="4Fe4S_Fe_S_CS"/>
</dbReference>
<feature type="binding site" evidence="12">
    <location>
        <position position="56"/>
    </location>
    <ligand>
        <name>[4Fe-4S] cluster</name>
        <dbReference type="ChEBI" id="CHEBI:49883"/>
        <label>1</label>
    </ligand>
</feature>
<protein>
    <recommendedName>
        <fullName evidence="12">NADH-quinone oxidoreductase subunit I</fullName>
        <ecNumber evidence="12">7.1.1.-</ecNumber>
    </recommendedName>
    <alternativeName>
        <fullName evidence="12">NADH dehydrogenase I subunit I</fullName>
    </alternativeName>
    <alternativeName>
        <fullName evidence="12">NDH-1 subunit I</fullName>
    </alternativeName>
</protein>
<evidence type="ECO:0000256" key="11">
    <source>
        <dbReference type="ARBA" id="ARBA00023136"/>
    </source>
</evidence>
<keyword evidence="5" id="KW-0677">Repeat</keyword>
<evidence type="ECO:0000256" key="2">
    <source>
        <dbReference type="ARBA" id="ARBA00022485"/>
    </source>
</evidence>
<evidence type="ECO:0000256" key="4">
    <source>
        <dbReference type="ARBA" id="ARBA00022723"/>
    </source>
</evidence>
<evidence type="ECO:0000256" key="9">
    <source>
        <dbReference type="ARBA" id="ARBA00023027"/>
    </source>
</evidence>
<comment type="catalytic activity">
    <reaction evidence="12">
        <text>a quinone + NADH + 5 H(+)(in) = a quinol + NAD(+) + 4 H(+)(out)</text>
        <dbReference type="Rhea" id="RHEA:57888"/>
        <dbReference type="ChEBI" id="CHEBI:15378"/>
        <dbReference type="ChEBI" id="CHEBI:24646"/>
        <dbReference type="ChEBI" id="CHEBI:57540"/>
        <dbReference type="ChEBI" id="CHEBI:57945"/>
        <dbReference type="ChEBI" id="CHEBI:132124"/>
    </reaction>
</comment>
<evidence type="ECO:0000256" key="6">
    <source>
        <dbReference type="ARBA" id="ARBA00022967"/>
    </source>
</evidence>
<keyword evidence="3 12" id="KW-0874">Quinone</keyword>
<dbReference type="NCBIfam" id="TIGR01971">
    <property type="entry name" value="NuoI"/>
    <property type="match status" value="1"/>
</dbReference>
<keyword evidence="10 12" id="KW-0830">Ubiquinone</keyword>
<comment type="caution">
    <text evidence="14">The sequence shown here is derived from an EMBL/GenBank/DDBJ whole genome shotgun (WGS) entry which is preliminary data.</text>
</comment>
<comment type="subunit">
    <text evidence="12">NDH-1 is composed of 14 different subunits. Subunits NuoA, H, J, K, L, M, N constitute the membrane sector of the complex.</text>
</comment>
<dbReference type="GO" id="GO:0005506">
    <property type="term" value="F:iron ion binding"/>
    <property type="evidence" value="ECO:0007669"/>
    <property type="project" value="UniProtKB-UniRule"/>
</dbReference>
<dbReference type="GO" id="GO:0005886">
    <property type="term" value="C:plasma membrane"/>
    <property type="evidence" value="ECO:0007669"/>
    <property type="project" value="UniProtKB-SubCell"/>
</dbReference>
<keyword evidence="9 12" id="KW-0520">NAD</keyword>
<dbReference type="AlphaFoldDB" id="A0A1Z5HXY9"/>
<sequence>MALRLRDVVLAKELIRGLGVTLRHLFQKPVTLQYPTERREPHERFRGLVRWDREKCAACVLCEHYCPVKAIDIVTGEGEQGEKVVLHYQIDASHCMLCGFCVEICPVNALSHSPYYELAVYDLEDTIYAQEKMAGEPPITRYR</sequence>
<accession>A0A1Z5HXY9</accession>
<evidence type="ECO:0000256" key="1">
    <source>
        <dbReference type="ARBA" id="ARBA00022475"/>
    </source>
</evidence>
<dbReference type="EMBL" id="BDGJ01000198">
    <property type="protein sequence ID" value="GAW94175.1"/>
    <property type="molecule type" value="Genomic_DNA"/>
</dbReference>
<dbReference type="OrthoDB" id="9803192at2"/>
<feature type="domain" description="4Fe-4S ferredoxin-type" evidence="13">
    <location>
        <begin position="86"/>
        <end position="115"/>
    </location>
</feature>
<dbReference type="InterPro" id="IPR017896">
    <property type="entry name" value="4Fe4S_Fe-S-bd"/>
</dbReference>
<keyword evidence="7 12" id="KW-0408">Iron</keyword>
<comment type="function">
    <text evidence="12">NDH-1 shuttles electrons from NADH, via FMN and iron-sulfur (Fe-S) centers, to quinones in the respiratory chain. The immediate electron acceptor for the enzyme in this species is believed to be ubiquinone. Couples the redox reaction to proton translocation (for every two electrons transferred, four hydrogen ions are translocated across the cytoplasmic membrane), and thus conserves the redox energy in a proton gradient.</text>
</comment>
<dbReference type="Pfam" id="PF12838">
    <property type="entry name" value="Fer4_7"/>
    <property type="match status" value="1"/>
</dbReference>
<evidence type="ECO:0000256" key="8">
    <source>
        <dbReference type="ARBA" id="ARBA00023014"/>
    </source>
</evidence>
<evidence type="ECO:0000313" key="15">
    <source>
        <dbReference type="Proteomes" id="UP000197032"/>
    </source>
</evidence>
<dbReference type="PROSITE" id="PS51379">
    <property type="entry name" value="4FE4S_FER_2"/>
    <property type="match status" value="2"/>
</dbReference>
<keyword evidence="1 12" id="KW-1003">Cell membrane</keyword>
<evidence type="ECO:0000256" key="10">
    <source>
        <dbReference type="ARBA" id="ARBA00023075"/>
    </source>
</evidence>
<name>A0A1Z5HXY9_9FIRM</name>
<dbReference type="Gene3D" id="3.30.70.3270">
    <property type="match status" value="1"/>
</dbReference>
<evidence type="ECO:0000313" key="14">
    <source>
        <dbReference type="EMBL" id="GAW94175.1"/>
    </source>
</evidence>
<keyword evidence="4 12" id="KW-0479">Metal-binding</keyword>